<name>A0A098VT87_9MICR</name>
<comment type="pathway">
    <text evidence="4">Protein modification; protein glycosylation.</text>
</comment>
<sequence length="548" mass="61017">MLSHCLAISMGSGGPLEIIEHMKSGYLIPESGAHDDFSPPISLLEILARLFASGPEKNNSPHDIQRIIQNGYAKISEYFTMDNFTTTIIRDALSKITTKPLRIAMIHPMFTGIAGADRLIIEACLSLQSKGNTVNIFTTDYHLKQESFSDEGMVNITSINTHMPNSIFGYCVHPFNYLKSMILIVCALSRLLSHDMIICDQLPTGILILYFLMSLLCVKNENRPILAYYCHYPDFAHVFLLKRGFILSAGRRFFSFLEKKAMQCSDIVYANSGFTKTAIITHFPQCHHVEVLYPGIPEFTPNFEISNSFFKENPVCAIIENTNSMLSLNRFLPSKYLERIIALTNALKQKKTKLTTVIMGGGCGMDIEKLEYLSTLVAICKAYSLSFTVAHANKIILCSKDQPTGAVDVLFVVNGTDEQKRFFLAHSKALFYTASYEHFGMGIVEGMLSHCFPIAMASGGPLEIIEHMKSGYLVPEPTNGASFSPPADLVNLLAKLYGNNLAREESPQDLKKIIENGYNRAKSLYTIEAFSDAIIKHYLAKSAISLPE</sequence>
<dbReference type="GO" id="GO:0004378">
    <property type="term" value="F:GDP-Man:Man(1)GlcNAc(2)-PP-Dol alpha-1,3-mannosyltransferase activity"/>
    <property type="evidence" value="ECO:0007669"/>
    <property type="project" value="UniProtKB-UniRule"/>
</dbReference>
<comment type="similarity">
    <text evidence="4">Belongs to the glycosyltransferase group 1 family.</text>
</comment>
<evidence type="ECO:0000259" key="5">
    <source>
        <dbReference type="Pfam" id="PF00534"/>
    </source>
</evidence>
<dbReference type="InterPro" id="IPR027054">
    <property type="entry name" value="ALG2"/>
</dbReference>
<dbReference type="SUPFAM" id="SSF53756">
    <property type="entry name" value="UDP-Glycosyltransferase/glycogen phosphorylase"/>
    <property type="match status" value="1"/>
</dbReference>
<dbReference type="RefSeq" id="XP_013238460.1">
    <property type="nucleotide sequence ID" value="XM_013383006.1"/>
</dbReference>
<dbReference type="HOGENOM" id="CLU_591945_0_0_1"/>
<comment type="catalytic activity">
    <reaction evidence="4">
        <text>an alpha-D-Man-(1-&gt;3)-beta-D-Man-(1-&gt;4)-beta-D-GlcNAc-(1-&gt;4)-alpha-D-GlcNAc-diphospho-di-trans,poly-cis-dolichol + GDP-alpha-D-mannose = an alpha-D-Man-(1-&gt;3)-[alpha-D-Man-(1-&gt;6)]-beta-D-Man-(1-&gt;4)-beta-D-GlcNAc-(1-&gt;4)-alpha-D-GlcNAc-diphospho-di-trans,poly-cis-dolichol + GDP + H(+)</text>
        <dbReference type="Rhea" id="RHEA:29519"/>
        <dbReference type="Rhea" id="RHEA-COMP:19513"/>
        <dbReference type="Rhea" id="RHEA-COMP:19515"/>
        <dbReference type="ChEBI" id="CHEBI:15378"/>
        <dbReference type="ChEBI" id="CHEBI:57527"/>
        <dbReference type="ChEBI" id="CHEBI:58189"/>
        <dbReference type="ChEBI" id="CHEBI:132510"/>
        <dbReference type="ChEBI" id="CHEBI:132511"/>
        <dbReference type="EC" id="2.4.1.257"/>
    </reaction>
    <physiologicalReaction direction="left-to-right" evidence="4">
        <dbReference type="Rhea" id="RHEA:29520"/>
    </physiologicalReaction>
</comment>
<comment type="catalytic activity">
    <reaction evidence="4">
        <text>a beta-D-Man-(1-&gt;4)-beta-D-GlcNAc-(1-&gt;4)-alpha-D-GlcNAc-diphospho-di-trans,poly-cis-dolichol + GDP-alpha-D-mannose = an alpha-D-Man-(1-&gt;3)-beta-D-Man-(1-&gt;4)-beta-D-GlcNAc-(1-&gt;4)-alpha-D-GlcNAc-diphospho-di-trans,poly-cis-dolichol + GDP + H(+)</text>
        <dbReference type="Rhea" id="RHEA:29515"/>
        <dbReference type="Rhea" id="RHEA-COMP:19511"/>
        <dbReference type="Rhea" id="RHEA-COMP:19513"/>
        <dbReference type="ChEBI" id="CHEBI:15378"/>
        <dbReference type="ChEBI" id="CHEBI:57527"/>
        <dbReference type="ChEBI" id="CHEBI:58189"/>
        <dbReference type="ChEBI" id="CHEBI:58472"/>
        <dbReference type="ChEBI" id="CHEBI:132510"/>
        <dbReference type="EC" id="2.4.1.132"/>
    </reaction>
    <physiologicalReaction direction="left-to-right" evidence="4">
        <dbReference type="Rhea" id="RHEA:29516"/>
    </physiologicalReaction>
</comment>
<evidence type="ECO:0000313" key="6">
    <source>
        <dbReference type="EMBL" id="KGG52024.1"/>
    </source>
</evidence>
<dbReference type="GO" id="GO:0102704">
    <property type="term" value="F:GDP-Man:Man(2)GlcNAc(2)-PP-Dol alpha-1,6-mannosyltransferase activity"/>
    <property type="evidence" value="ECO:0007669"/>
    <property type="project" value="UniProtKB-UniRule"/>
</dbReference>
<keyword evidence="2 4" id="KW-0328">Glycosyltransferase</keyword>
<dbReference type="AlphaFoldDB" id="A0A098VT87"/>
<dbReference type="EMBL" id="JMKJ01000135">
    <property type="protein sequence ID" value="KGG52024.1"/>
    <property type="molecule type" value="Genomic_DNA"/>
</dbReference>
<dbReference type="GO" id="GO:0005789">
    <property type="term" value="C:endoplasmic reticulum membrane"/>
    <property type="evidence" value="ECO:0007669"/>
    <property type="project" value="UniProtKB-SubCell"/>
</dbReference>
<keyword evidence="4" id="KW-0256">Endoplasmic reticulum</keyword>
<reference evidence="6 7" key="1">
    <citation type="submission" date="2014-04" db="EMBL/GenBank/DDBJ databases">
        <title>A new species of microsporidia sheds light on the evolution of extreme parasitism.</title>
        <authorList>
            <person name="Haag K.L."/>
            <person name="James T.Y."/>
            <person name="Larsson R."/>
            <person name="Schaer T.M."/>
            <person name="Refardt D."/>
            <person name="Pombert J.-F."/>
            <person name="Ebert D."/>
        </authorList>
    </citation>
    <scope>NUCLEOTIDE SEQUENCE [LARGE SCALE GENOMIC DNA]</scope>
    <source>
        <strain evidence="6 7">UGP3</strain>
        <tissue evidence="6">Spores</tissue>
    </source>
</reference>
<comment type="function">
    <text evidence="1 4">Mannosylates Man(2)GlcNAc(2)-dolichol diphosphate and Man(1)GlcNAc(2)-dolichol diphosphate to form Man(3)GlcNAc(2)-dolichol diphosphate.</text>
</comment>
<dbReference type="Pfam" id="PF00534">
    <property type="entry name" value="Glycos_transf_1"/>
    <property type="match status" value="1"/>
</dbReference>
<evidence type="ECO:0000256" key="1">
    <source>
        <dbReference type="ARBA" id="ARBA00003142"/>
    </source>
</evidence>
<dbReference type="GeneID" id="25259089"/>
<evidence type="ECO:0000256" key="3">
    <source>
        <dbReference type="ARBA" id="ARBA00022679"/>
    </source>
</evidence>
<dbReference type="PANTHER" id="PTHR45918:SF1">
    <property type="entry name" value="ALPHA-1,3_1,6-MANNOSYLTRANSFERASE ALG2"/>
    <property type="match status" value="1"/>
</dbReference>
<evidence type="ECO:0000313" key="7">
    <source>
        <dbReference type="Proteomes" id="UP000029725"/>
    </source>
</evidence>
<evidence type="ECO:0000256" key="4">
    <source>
        <dbReference type="RuleBase" id="RU367136"/>
    </source>
</evidence>
<dbReference type="Proteomes" id="UP000029725">
    <property type="component" value="Unassembled WGS sequence"/>
</dbReference>
<dbReference type="VEuPathDB" id="MicrosporidiaDB:DI09_221p10"/>
<proteinExistence type="inferred from homology"/>
<dbReference type="InterPro" id="IPR001296">
    <property type="entry name" value="Glyco_trans_1"/>
</dbReference>
<keyword evidence="3 4" id="KW-0808">Transferase</keyword>
<keyword evidence="7" id="KW-1185">Reference proteome</keyword>
<organism evidence="6 7">
    <name type="scientific">Mitosporidium daphniae</name>
    <dbReference type="NCBI Taxonomy" id="1485682"/>
    <lineage>
        <taxon>Eukaryota</taxon>
        <taxon>Fungi</taxon>
        <taxon>Fungi incertae sedis</taxon>
        <taxon>Microsporidia</taxon>
        <taxon>Mitosporidium</taxon>
    </lineage>
</organism>
<accession>A0A098VT87</accession>
<feature type="domain" description="Glycosyl transferase family 1" evidence="5">
    <location>
        <begin position="409"/>
        <end position="479"/>
    </location>
</feature>
<dbReference type="EC" id="2.4.1.132" evidence="4"/>
<dbReference type="Gene3D" id="3.40.50.2000">
    <property type="entry name" value="Glycogen Phosphorylase B"/>
    <property type="match status" value="2"/>
</dbReference>
<dbReference type="EC" id="2.4.1.257" evidence="4"/>
<comment type="caution">
    <text evidence="6">The sequence shown here is derived from an EMBL/GenBank/DDBJ whole genome shotgun (WGS) entry which is preliminary data.</text>
</comment>
<gene>
    <name evidence="6" type="ORF">DI09_221p10</name>
</gene>
<dbReference type="OrthoDB" id="448893at2759"/>
<comment type="subcellular location">
    <subcellularLocation>
        <location evidence="4">Endoplasmic reticulum membrane</location>
    </subcellularLocation>
</comment>
<dbReference type="PANTHER" id="PTHR45918">
    <property type="entry name" value="ALPHA-1,3/1,6-MANNOSYLTRANSFERASE ALG2"/>
    <property type="match status" value="1"/>
</dbReference>
<protein>
    <recommendedName>
        <fullName evidence="4">Alpha-1,3/1,6-mannosyltransferase ALG2</fullName>
        <ecNumber evidence="4">2.4.1.132</ecNumber>
        <ecNumber evidence="4">2.4.1.257</ecNumber>
    </recommendedName>
    <alternativeName>
        <fullName evidence="4">GDP-Man:Man(1)GlcNAc(2)-PP-Dol alpha-1,3-mannosyltransferase</fullName>
    </alternativeName>
</protein>
<evidence type="ECO:0000256" key="2">
    <source>
        <dbReference type="ARBA" id="ARBA00022676"/>
    </source>
</evidence>
<dbReference type="UniPathway" id="UPA00378"/>